<dbReference type="Proteomes" id="UP000823749">
    <property type="component" value="Chromosome 7"/>
</dbReference>
<feature type="compositionally biased region" description="Basic and acidic residues" evidence="1">
    <location>
        <begin position="76"/>
        <end position="97"/>
    </location>
</feature>
<evidence type="ECO:0000313" key="3">
    <source>
        <dbReference type="Proteomes" id="UP000823749"/>
    </source>
</evidence>
<organism evidence="2 3">
    <name type="scientific">Rhododendron griersonianum</name>
    <dbReference type="NCBI Taxonomy" id="479676"/>
    <lineage>
        <taxon>Eukaryota</taxon>
        <taxon>Viridiplantae</taxon>
        <taxon>Streptophyta</taxon>
        <taxon>Embryophyta</taxon>
        <taxon>Tracheophyta</taxon>
        <taxon>Spermatophyta</taxon>
        <taxon>Magnoliopsida</taxon>
        <taxon>eudicotyledons</taxon>
        <taxon>Gunneridae</taxon>
        <taxon>Pentapetalae</taxon>
        <taxon>asterids</taxon>
        <taxon>Ericales</taxon>
        <taxon>Ericaceae</taxon>
        <taxon>Ericoideae</taxon>
        <taxon>Rhodoreae</taxon>
        <taxon>Rhododendron</taxon>
    </lineage>
</organism>
<gene>
    <name evidence="2" type="ORF">RHGRI_020301</name>
</gene>
<evidence type="ECO:0000313" key="2">
    <source>
        <dbReference type="EMBL" id="KAG5540018.1"/>
    </source>
</evidence>
<dbReference type="EMBL" id="JACTNZ010000007">
    <property type="protein sequence ID" value="KAG5540018.1"/>
    <property type="molecule type" value="Genomic_DNA"/>
</dbReference>
<name>A0AAV6JIN3_9ERIC</name>
<reference evidence="2" key="1">
    <citation type="submission" date="2020-08" db="EMBL/GenBank/DDBJ databases">
        <title>Plant Genome Project.</title>
        <authorList>
            <person name="Zhang R.-G."/>
        </authorList>
    </citation>
    <scope>NUCLEOTIDE SEQUENCE</scope>
    <source>
        <strain evidence="2">WSP0</strain>
        <tissue evidence="2">Leaf</tissue>
    </source>
</reference>
<sequence>MYVYICSTVIQKKERKKLPHHAVVDPELVASHYRCLVLLLNPHRNRFPSAGGKTTNGAQTPSASENNNNETTMTVTDHHQQQITRLERRKRDPGVLYGRRRDGVRVLHDGDGEMRVD</sequence>
<feature type="compositionally biased region" description="Polar residues" evidence="1">
    <location>
        <begin position="52"/>
        <end position="64"/>
    </location>
</feature>
<feature type="compositionally biased region" description="Low complexity" evidence="1">
    <location>
        <begin position="65"/>
        <end position="75"/>
    </location>
</feature>
<evidence type="ECO:0000256" key="1">
    <source>
        <dbReference type="SAM" id="MobiDB-lite"/>
    </source>
</evidence>
<keyword evidence="3" id="KW-1185">Reference proteome</keyword>
<feature type="region of interest" description="Disordered" evidence="1">
    <location>
        <begin position="46"/>
        <end position="97"/>
    </location>
</feature>
<comment type="caution">
    <text evidence="2">The sequence shown here is derived from an EMBL/GenBank/DDBJ whole genome shotgun (WGS) entry which is preliminary data.</text>
</comment>
<accession>A0AAV6JIN3</accession>
<dbReference type="AlphaFoldDB" id="A0AAV6JIN3"/>
<protein>
    <submittedName>
        <fullName evidence="2">Uncharacterized protein</fullName>
    </submittedName>
</protein>
<proteinExistence type="predicted"/>